<dbReference type="InterPro" id="IPR002252">
    <property type="entry name" value="Glyco_hydro_36"/>
</dbReference>
<keyword evidence="2" id="KW-0326">Glycosidase</keyword>
<dbReference type="RefSeq" id="WP_101429971.1">
    <property type="nucleotide sequence ID" value="NZ_PCGZ01000006.1"/>
</dbReference>
<dbReference type="PANTHER" id="PTHR43053">
    <property type="entry name" value="GLYCOSIDASE FAMILY 31"/>
    <property type="match status" value="1"/>
</dbReference>
<protein>
    <submittedName>
        <fullName evidence="3">Alpha-galactosidase</fullName>
    </submittedName>
</protein>
<evidence type="ECO:0000256" key="1">
    <source>
        <dbReference type="ARBA" id="ARBA00022801"/>
    </source>
</evidence>
<organism evidence="3 4">
    <name type="scientific">Bifidobacterium pseudolongum subsp. globosum</name>
    <dbReference type="NCBI Taxonomy" id="1690"/>
    <lineage>
        <taxon>Bacteria</taxon>
        <taxon>Bacillati</taxon>
        <taxon>Actinomycetota</taxon>
        <taxon>Actinomycetes</taxon>
        <taxon>Bifidobacteriales</taxon>
        <taxon>Bifidobacteriaceae</taxon>
        <taxon>Bifidobacterium</taxon>
    </lineage>
</organism>
<reference evidence="3 4" key="1">
    <citation type="submission" date="2017-10" db="EMBL/GenBank/DDBJ databases">
        <title>Bifidobacterium genomics.</title>
        <authorList>
            <person name="Lugli G.A."/>
            <person name="Milani C."/>
            <person name="Mancabelli L."/>
        </authorList>
    </citation>
    <scope>NUCLEOTIDE SEQUENCE [LARGE SCALE GENOMIC DNA]</scope>
    <source>
        <strain evidence="3 4">1524B</strain>
    </source>
</reference>
<sequence length="773" mass="85974">MAVNGNAFEALRSGADRVSAEEHGRIAWGNGVITLVFDVGGDAPVRLVGMSGRGMRTADIHIAGEPDAQPIVELRSSLDSGGDNRLQLAKSAAGMKLRFVEAYMRAPDDETAPDALYRLTIVQRDPQGEGPAVASVFEAYPRLSAVRVYTVLSCEKPYPVEAVSSMNATLPLAAARLDDSQTMVYWGENSWDLENAWHCQPLRSTSLRDRDQRVNPGVSSARFALRSTSTWSTGEYSPTGIVEGYSESAEARRFSFIWQIEHNGAWEWEIGEDDPGVRVSAYGPEYVDHQWFTMLGEGNGFTSVPVSFAVCADDWQQAVAEMTLQRRETRIRHARELGRTEEFDRMELRVVYNDYMNTLWGDPHIEQELPLVEGAYKAGADVFCIDAGWYDDADGGWWDMVGDWEPSVDRFGTVRLAGLIHDIQSHGMIAGLWLEPEVMGVRCQLAQMMPDSAFFCRHGARVADQGRYHLDFRSPIAREHATRTVERLISEYGVGYFKFDYNTTPGAGTDLGTDSVGAGLLEHCRAVQDWIDEIRRAHPDVMIENCSSGAMRADYAMLSRLDMQSTSDQADPSIYAAIAAGAGMAILPEQQGNWGYAQEEMDDETAVFTLTAGILGRLYLSGFINRMGDRRLALVRDAVDLHRRVLDEQGHLVPWWPDDLPDFNGPWLAYGLRHDRAIAEAVYPDVAALMDGNEHVEYLAVWRRGGVDSMYLQLGHGAHVRQVFPDPGQPDHAPGARPWTVEHVDPDTVRLTVSDSERPSARIFAVSYDVPTR</sequence>
<gene>
    <name evidence="3" type="ORF">CQR46_1101</name>
</gene>
<dbReference type="SUPFAM" id="SSF51445">
    <property type="entry name" value="(Trans)glycosidases"/>
    <property type="match status" value="1"/>
</dbReference>
<evidence type="ECO:0000256" key="2">
    <source>
        <dbReference type="ARBA" id="ARBA00023295"/>
    </source>
</evidence>
<proteinExistence type="predicted"/>
<dbReference type="EMBL" id="PCGZ01000006">
    <property type="protein sequence ID" value="PKU90458.1"/>
    <property type="molecule type" value="Genomic_DNA"/>
</dbReference>
<dbReference type="InterPro" id="IPR017853">
    <property type="entry name" value="GH"/>
</dbReference>
<dbReference type="InterPro" id="IPR050985">
    <property type="entry name" value="Alpha-glycosidase_related"/>
</dbReference>
<evidence type="ECO:0000313" key="4">
    <source>
        <dbReference type="Proteomes" id="UP000233730"/>
    </source>
</evidence>
<dbReference type="Proteomes" id="UP000233730">
    <property type="component" value="Unassembled WGS sequence"/>
</dbReference>
<dbReference type="Gene3D" id="2.70.98.60">
    <property type="entry name" value="alpha-galactosidase from lactobacil brevis"/>
    <property type="match status" value="1"/>
</dbReference>
<dbReference type="AlphaFoldDB" id="A0A2N3QGS0"/>
<dbReference type="PANTHER" id="PTHR43053:SF3">
    <property type="entry name" value="ALPHA-GALACTOSIDASE C-RELATED"/>
    <property type="match status" value="1"/>
</dbReference>
<comment type="caution">
    <text evidence="3">The sequence shown here is derived from an EMBL/GenBank/DDBJ whole genome shotgun (WGS) entry which is preliminary data.</text>
</comment>
<accession>A0A2N3QGS0</accession>
<dbReference type="GO" id="GO:0016052">
    <property type="term" value="P:carbohydrate catabolic process"/>
    <property type="evidence" value="ECO:0007669"/>
    <property type="project" value="InterPro"/>
</dbReference>
<keyword evidence="1" id="KW-0378">Hydrolase</keyword>
<dbReference type="PRINTS" id="PR00743">
    <property type="entry name" value="GLHYDRLASE36"/>
</dbReference>
<evidence type="ECO:0000313" key="3">
    <source>
        <dbReference type="EMBL" id="PKU90458.1"/>
    </source>
</evidence>
<dbReference type="InterPro" id="IPR013785">
    <property type="entry name" value="Aldolase_TIM"/>
</dbReference>
<dbReference type="CDD" id="cd14791">
    <property type="entry name" value="GH36"/>
    <property type="match status" value="1"/>
</dbReference>
<dbReference type="GO" id="GO:0004557">
    <property type="term" value="F:alpha-galactosidase activity"/>
    <property type="evidence" value="ECO:0007669"/>
    <property type="project" value="InterPro"/>
</dbReference>
<name>A0A2N3QGS0_9BIFI</name>
<dbReference type="Gene3D" id="3.20.20.70">
    <property type="entry name" value="Aldolase class I"/>
    <property type="match status" value="1"/>
</dbReference>
<dbReference type="Pfam" id="PF02065">
    <property type="entry name" value="Melibiase"/>
    <property type="match status" value="1"/>
</dbReference>
<dbReference type="InterPro" id="IPR038417">
    <property type="entry name" value="Alpga-gal_N_sf"/>
</dbReference>